<dbReference type="InterPro" id="IPR011990">
    <property type="entry name" value="TPR-like_helical_dom_sf"/>
</dbReference>
<evidence type="ECO:0000313" key="2">
    <source>
        <dbReference type="Proteomes" id="UP000325372"/>
    </source>
</evidence>
<name>A0A5N0TAS0_9GAMM</name>
<gene>
    <name evidence="1" type="ORF">F3N42_09410</name>
</gene>
<evidence type="ECO:0000313" key="1">
    <source>
        <dbReference type="EMBL" id="KAA9131524.1"/>
    </source>
</evidence>
<keyword evidence="2" id="KW-1185">Reference proteome</keyword>
<dbReference type="Proteomes" id="UP000325372">
    <property type="component" value="Unassembled WGS sequence"/>
</dbReference>
<dbReference type="EMBL" id="VYXP01000005">
    <property type="protein sequence ID" value="KAA9131524.1"/>
    <property type="molecule type" value="Genomic_DNA"/>
</dbReference>
<sequence length="781" mass="85343">MVPRELSEIFETSCRKNLLCKEPDRAARLRCGTTLPAETANTRVVDHGVPFGRAASADDIQVAFHLAAGDGLVEKHPAGGLAGRQVNVKAEAVVVDQHGLATQNGAREHLVTRVHQRAGGKVEYRDGVVQHPSLYVAMQVNDVGAALDHAGRGGLNAVHDGRGEVVHAGACHFDTAECLGPAGFFPVFRRCARRRRRRSGCGDDQYDDGADQCHGHVLSPFGWLKSIGDKTGRWRGIRQRTGAANARDGWLWPTLSHYTGAMSEQRQRLDSWKAIARHLGCSVRTARRWEDEEGLPVHRQMHRVQASVYAYADELDAWRTRHESRPPSPRTTPSRQNASLAVMPFAFLGADTASDYIADGLTDELIARLSHIRALRVICRTSSMALKGTELSARDVARRLGVTHLLEGTVRLAGERLRISAQLVEPGSEVAAWSAQFDGLLDDVFDLQERIARHIADTLAPRLTPREDQMLSRNPANDVDAWQCVQQSRQSALRWRQDAIDDAIAQLETAVDRLGQRPVLLAALGRTWLQYREAGLDLGEAPLIAARECVDHLARLGDTSPATLLLRGWVAYHDGRVTDAIGELERSMEGNPNDPDTLGLLANCLLISGRVDAARPIIDHLLSIDPLTPLSQCLPGWAAVLEGDVADGLDPYRIMYEMDPGNPLGRLFYVWALALNGRDEEAREIAAGFPQSQQRHPAAGIGVMFGQVLAGQPPAEPPPEVLQAAGATEMFSRILAEVYALAGDHGAARRWLDVAKARGFSNRAYLGSRKALGSEQGRGLL</sequence>
<dbReference type="AlphaFoldDB" id="A0A5N0TAS0"/>
<dbReference type="Gene3D" id="3.40.50.10070">
    <property type="entry name" value="TolB, N-terminal domain"/>
    <property type="match status" value="1"/>
</dbReference>
<comment type="caution">
    <text evidence="1">The sequence shown here is derived from an EMBL/GenBank/DDBJ whole genome shotgun (WGS) entry which is preliminary data.</text>
</comment>
<protein>
    <submittedName>
        <fullName evidence="1">Tetratricopeptide repeat protein</fullName>
    </submittedName>
</protein>
<dbReference type="SUPFAM" id="SSF48452">
    <property type="entry name" value="TPR-like"/>
    <property type="match status" value="1"/>
</dbReference>
<organism evidence="1 2">
    <name type="scientific">Marinihelvus fidelis</name>
    <dbReference type="NCBI Taxonomy" id="2613842"/>
    <lineage>
        <taxon>Bacteria</taxon>
        <taxon>Pseudomonadati</taxon>
        <taxon>Pseudomonadota</taxon>
        <taxon>Gammaproteobacteria</taxon>
        <taxon>Chromatiales</taxon>
        <taxon>Wenzhouxiangellaceae</taxon>
        <taxon>Marinihelvus</taxon>
    </lineage>
</organism>
<dbReference type="Gene3D" id="1.25.40.10">
    <property type="entry name" value="Tetratricopeptide repeat domain"/>
    <property type="match status" value="1"/>
</dbReference>
<dbReference type="Pfam" id="PF14559">
    <property type="entry name" value="TPR_19"/>
    <property type="match status" value="1"/>
</dbReference>
<reference evidence="1 2" key="1">
    <citation type="submission" date="2019-09" db="EMBL/GenBank/DDBJ databases">
        <title>Wenzhouxiangella sp. Genome sequencing and assembly.</title>
        <authorList>
            <person name="Zhang R."/>
        </authorList>
    </citation>
    <scope>NUCLEOTIDE SEQUENCE [LARGE SCALE GENOMIC DNA]</scope>
    <source>
        <strain evidence="1 2">W260</strain>
    </source>
</reference>
<accession>A0A5N0TAS0</accession>
<proteinExistence type="predicted"/>